<dbReference type="GO" id="GO:0006412">
    <property type="term" value="P:translation"/>
    <property type="evidence" value="ECO:0007669"/>
    <property type="project" value="InterPro"/>
</dbReference>
<evidence type="ECO:0000259" key="2">
    <source>
        <dbReference type="Pfam" id="PF00542"/>
    </source>
</evidence>
<evidence type="ECO:0000313" key="3">
    <source>
        <dbReference type="EMBL" id="SNT48723.1"/>
    </source>
</evidence>
<sequence>MEEPEYGVLLTGAGEADRKLDVVRALRSVTGLSAWRSSRLLDSVPLMVMEDVSLGVAEDAARLLEAAGAGARVRCTWSGCVFAPGSGPGGEQPCTPPDWSAEGCPPARRALRR</sequence>
<name>A0A239N2L9_9ACTN</name>
<dbReference type="SUPFAM" id="SSF54736">
    <property type="entry name" value="ClpS-like"/>
    <property type="match status" value="1"/>
</dbReference>
<accession>A0A239N2L9</accession>
<dbReference type="Proteomes" id="UP000198280">
    <property type="component" value="Unassembled WGS sequence"/>
</dbReference>
<dbReference type="RefSeq" id="WP_179280122.1">
    <property type="nucleotide sequence ID" value="NZ_FZOF01000030.1"/>
</dbReference>
<dbReference type="Gene3D" id="3.30.1390.10">
    <property type="match status" value="1"/>
</dbReference>
<keyword evidence="4" id="KW-1185">Reference proteome</keyword>
<dbReference type="Pfam" id="PF00542">
    <property type="entry name" value="Ribosomal_L12"/>
    <property type="match status" value="1"/>
</dbReference>
<feature type="domain" description="Large ribosomal subunit protein bL12 C-terminal" evidence="2">
    <location>
        <begin position="8"/>
        <end position="72"/>
    </location>
</feature>
<dbReference type="GO" id="GO:0003735">
    <property type="term" value="F:structural constituent of ribosome"/>
    <property type="evidence" value="ECO:0007669"/>
    <property type="project" value="InterPro"/>
</dbReference>
<dbReference type="EMBL" id="FZOF01000030">
    <property type="protein sequence ID" value="SNT48723.1"/>
    <property type="molecule type" value="Genomic_DNA"/>
</dbReference>
<keyword evidence="3" id="KW-0687">Ribonucleoprotein</keyword>
<dbReference type="InterPro" id="IPR013823">
    <property type="entry name" value="Ribosomal_bL12_C"/>
</dbReference>
<evidence type="ECO:0000256" key="1">
    <source>
        <dbReference type="SAM" id="MobiDB-lite"/>
    </source>
</evidence>
<protein>
    <submittedName>
        <fullName evidence="3">Ribosomal protein L7/L12 C-terminal domain-containing protein</fullName>
    </submittedName>
</protein>
<dbReference type="GO" id="GO:0005840">
    <property type="term" value="C:ribosome"/>
    <property type="evidence" value="ECO:0007669"/>
    <property type="project" value="UniProtKB-KW"/>
</dbReference>
<dbReference type="AlphaFoldDB" id="A0A239N2L9"/>
<dbReference type="InterPro" id="IPR014719">
    <property type="entry name" value="Ribosomal_bL12_C/ClpS-like"/>
</dbReference>
<gene>
    <name evidence="3" type="ORF">SAMN05216252_13034</name>
</gene>
<keyword evidence="3" id="KW-0689">Ribosomal protein</keyword>
<evidence type="ECO:0000313" key="4">
    <source>
        <dbReference type="Proteomes" id="UP000198280"/>
    </source>
</evidence>
<reference evidence="3 4" key="1">
    <citation type="submission" date="2017-06" db="EMBL/GenBank/DDBJ databases">
        <authorList>
            <person name="Kim H.J."/>
            <person name="Triplett B.A."/>
        </authorList>
    </citation>
    <scope>NUCLEOTIDE SEQUENCE [LARGE SCALE GENOMIC DNA]</scope>
    <source>
        <strain evidence="3 4">CGMCC 4.1858</strain>
    </source>
</reference>
<feature type="region of interest" description="Disordered" evidence="1">
    <location>
        <begin position="86"/>
        <end position="113"/>
    </location>
</feature>
<proteinExistence type="predicted"/>
<organism evidence="3 4">
    <name type="scientific">Actinacidiphila glaucinigra</name>
    <dbReference type="NCBI Taxonomy" id="235986"/>
    <lineage>
        <taxon>Bacteria</taxon>
        <taxon>Bacillati</taxon>
        <taxon>Actinomycetota</taxon>
        <taxon>Actinomycetes</taxon>
        <taxon>Kitasatosporales</taxon>
        <taxon>Streptomycetaceae</taxon>
        <taxon>Actinacidiphila</taxon>
    </lineage>
</organism>